<feature type="domain" description="Tyrosine specific protein phosphatases" evidence="2">
    <location>
        <begin position="356"/>
        <end position="424"/>
    </location>
</feature>
<dbReference type="EMBL" id="CCXZ01000002">
    <property type="protein sequence ID" value="CEG14171.1"/>
    <property type="molecule type" value="Genomic_DNA"/>
</dbReference>
<evidence type="ECO:0000313" key="5">
    <source>
        <dbReference type="Proteomes" id="UP000052230"/>
    </source>
</evidence>
<keyword evidence="1" id="KW-0812">Transmembrane</keyword>
<dbReference type="KEGG" id="xcn:J169_00633"/>
<dbReference type="Proteomes" id="UP000052230">
    <property type="component" value="Unassembled WGS sequence"/>
</dbReference>
<dbReference type="InterPro" id="IPR000340">
    <property type="entry name" value="Dual-sp_phosphatase_cat-dom"/>
</dbReference>
<dbReference type="CDD" id="cd14527">
    <property type="entry name" value="DSP_bac"/>
    <property type="match status" value="1"/>
</dbReference>
<dbReference type="SUPFAM" id="SSF52799">
    <property type="entry name" value="(Phosphotyrosine protein) phosphatases II"/>
    <property type="match status" value="1"/>
</dbReference>
<dbReference type="EMBL" id="JAABFR010000601">
    <property type="protein sequence ID" value="MBD4336227.1"/>
    <property type="molecule type" value="Genomic_DNA"/>
</dbReference>
<name>A0A0U5G279_XANCI</name>
<dbReference type="PROSITE" id="PS50056">
    <property type="entry name" value="TYR_PHOSPHATASE_2"/>
    <property type="match status" value="1"/>
</dbReference>
<dbReference type="KEGG" id="xcm:J164_00633"/>
<keyword evidence="5" id="KW-1185">Reference proteome</keyword>
<evidence type="ECO:0000313" key="4">
    <source>
        <dbReference type="EMBL" id="MBD4336227.1"/>
    </source>
</evidence>
<evidence type="ECO:0000259" key="2">
    <source>
        <dbReference type="PROSITE" id="PS50056"/>
    </source>
</evidence>
<dbReference type="AlphaFoldDB" id="A0A0U5G279"/>
<dbReference type="Pfam" id="PF00782">
    <property type="entry name" value="DSPc"/>
    <property type="match status" value="1"/>
</dbReference>
<dbReference type="GeneID" id="66909722"/>
<dbReference type="KEGG" id="xcu:J159_00634"/>
<dbReference type="Gene3D" id="3.90.190.10">
    <property type="entry name" value="Protein tyrosine phosphatase superfamily"/>
    <property type="match status" value="1"/>
</dbReference>
<reference evidence="3 5" key="1">
    <citation type="submission" date="2014-09" db="EMBL/GenBank/DDBJ databases">
        <authorList>
            <person name="Regsiter A."/>
        </authorList>
    </citation>
    <scope>NUCLEOTIDE SEQUENCE [LARGE SCALE GENOMIC DNA]</scope>
</reference>
<dbReference type="KEGG" id="xcw:J162_00633"/>
<evidence type="ECO:0000256" key="1">
    <source>
        <dbReference type="SAM" id="Phobius"/>
    </source>
</evidence>
<accession>A0A0U5G279</accession>
<feature type="transmembrane region" description="Helical" evidence="1">
    <location>
        <begin position="84"/>
        <end position="101"/>
    </location>
</feature>
<organism evidence="3 5">
    <name type="scientific">Xanthomonas citri pv. citri</name>
    <dbReference type="NCBI Taxonomy" id="611301"/>
    <lineage>
        <taxon>Bacteria</taxon>
        <taxon>Pseudomonadati</taxon>
        <taxon>Pseudomonadota</taxon>
        <taxon>Gammaproteobacteria</taxon>
        <taxon>Lysobacterales</taxon>
        <taxon>Lysobacteraceae</taxon>
        <taxon>Xanthomonas</taxon>
    </lineage>
</organism>
<dbReference type="Proteomes" id="UP000653002">
    <property type="component" value="Unassembled WGS sequence"/>
</dbReference>
<dbReference type="RefSeq" id="WP_011050362.1">
    <property type="nucleotide sequence ID" value="NZ_CAVLHM010000050.1"/>
</dbReference>
<dbReference type="InterPro" id="IPR029021">
    <property type="entry name" value="Prot-tyrosine_phosphatase-like"/>
</dbReference>
<keyword evidence="1" id="KW-1133">Transmembrane helix</keyword>
<dbReference type="KEGG" id="xcr:J163_00633"/>
<dbReference type="PANTHER" id="PTHR47216">
    <property type="match status" value="1"/>
</dbReference>
<feature type="transmembrane region" description="Helical" evidence="1">
    <location>
        <begin position="218"/>
        <end position="236"/>
    </location>
</feature>
<comment type="caution">
    <text evidence="3">The sequence shown here is derived from an EMBL/GenBank/DDBJ whole genome shotgun (WGS) entry which is preliminary data.</text>
</comment>
<feature type="transmembrane region" description="Helical" evidence="1">
    <location>
        <begin position="242"/>
        <end position="260"/>
    </location>
</feature>
<dbReference type="PANTHER" id="PTHR47216:SF4">
    <property type="entry name" value="OS01G0859400 PROTEIN"/>
    <property type="match status" value="1"/>
</dbReference>
<dbReference type="InterPro" id="IPR020422">
    <property type="entry name" value="TYR_PHOSPHATASE_DUAL_dom"/>
</dbReference>
<evidence type="ECO:0000313" key="3">
    <source>
        <dbReference type="EMBL" id="CEG14171.1"/>
    </source>
</evidence>
<gene>
    <name evidence="3" type="primary">ynbD</name>
    <name evidence="4" type="ORF">GUH15_09225</name>
    <name evidence="3" type="ORF">XAC3562_100006</name>
</gene>
<proteinExistence type="predicted"/>
<feature type="transmembrane region" description="Helical" evidence="1">
    <location>
        <begin position="179"/>
        <end position="197"/>
    </location>
</feature>
<feature type="transmembrane region" description="Helical" evidence="1">
    <location>
        <begin position="53"/>
        <end position="72"/>
    </location>
</feature>
<dbReference type="KEGG" id="xcf:J172_00628"/>
<reference evidence="4" key="2">
    <citation type="submission" date="2020-01" db="EMBL/GenBank/DDBJ databases">
        <authorList>
            <person name="Richard D."/>
        </authorList>
    </citation>
    <scope>NUCLEOTIDE SEQUENCE</scope>
    <source>
        <strain evidence="4">JP541</strain>
    </source>
</reference>
<dbReference type="SMART" id="SM00195">
    <property type="entry name" value="DSPc"/>
    <property type="match status" value="1"/>
</dbReference>
<sequence length="445" mass="49278">MSRAARPVGRAALWLALLGPFFFLSYGLANTLAGRATQVPSVVFGWEHGMPFWPWTIVPYWSIDACYAVSFFVCRNRRELDTHALRLLSAQLICVACFLLWPLRYSFVRPETGGVFGWLFAVLLGFDKPFNQAPSLHIVLLVVLWVRYAQHLCGVWRWLLHAWFALIGVSVLTTYQHHFLDIPTGLAVGWLCVWMWPERIAAPFARARFARDLRRWRLAVMYLAGALVSAALALWSGGAGLWLLWIALALLLVALNYALLGPGGFQKRSDGRLSLAARWLYAPYLMAAWCNSRLWTRRAPSPRAVCDGVWLGRIPLPGQRDERAAVVDVSAELSLYAAQAQDRVVPMLDLVAPSPAQLREAAQAIAQARAHGPVLVCCALGYSRSAASMATWLVRSGRARDVDAAIAQLRAVRPSIVLGHAHRAAIVAACDGHDGGDDIPERRAQ</sequence>
<dbReference type="PATRIC" id="fig|434928.28.peg.586"/>
<dbReference type="InterPro" id="IPR000387">
    <property type="entry name" value="Tyr_Pase_dom"/>
</dbReference>
<keyword evidence="1" id="KW-0472">Membrane</keyword>
<protein>
    <submittedName>
        <fullName evidence="3">Putative membrane associated phosphatase</fullName>
    </submittedName>
    <submittedName>
        <fullName evidence="4">Serine/threonine protein phosphatase</fullName>
    </submittedName>
</protein>
<dbReference type="CDD" id="cd03386">
    <property type="entry name" value="PAP2_Aur1_like"/>
    <property type="match status" value="1"/>
</dbReference>
<dbReference type="OMA" id="QHHFIDI"/>